<dbReference type="EMBL" id="CAJOBE010003053">
    <property type="protein sequence ID" value="CAF3858907.1"/>
    <property type="molecule type" value="Genomic_DNA"/>
</dbReference>
<protein>
    <submittedName>
        <fullName evidence="3">Uncharacterized protein</fullName>
    </submittedName>
</protein>
<dbReference type="Gene3D" id="3.80.10.10">
    <property type="entry name" value="Ribonuclease Inhibitor"/>
    <property type="match status" value="3"/>
</dbReference>
<dbReference type="Pfam" id="PF00560">
    <property type="entry name" value="LRR_1"/>
    <property type="match status" value="1"/>
</dbReference>
<proteinExistence type="predicted"/>
<dbReference type="SMART" id="SM00369">
    <property type="entry name" value="LRR_TYP"/>
    <property type="match status" value="4"/>
</dbReference>
<evidence type="ECO:0000313" key="4">
    <source>
        <dbReference type="Proteomes" id="UP000663874"/>
    </source>
</evidence>
<dbReference type="Pfam" id="PF12799">
    <property type="entry name" value="LRR_4"/>
    <property type="match status" value="1"/>
</dbReference>
<name>A0A819EXA0_9BILA</name>
<keyword evidence="2" id="KW-0677">Repeat</keyword>
<dbReference type="InterPro" id="IPR032675">
    <property type="entry name" value="LRR_dom_sf"/>
</dbReference>
<dbReference type="AlphaFoldDB" id="A0A819EXA0"/>
<sequence length="518" mass="58119">MFVNLPIAIDGMSKKQFSTAVEMGQQVSLSNLKVIDLLATNNQHSVKALSDGRIEDVYLFLPLDVMNSIINNAEIDCTIYDNDFDAVNMNPFYARRYGGMIASNSSTYIKYINTGPNSIITEFNIANDVNPSSSIYCLKGLQKLQLLNTNLTILPDIKNLQDLTSLIIKTDYGSIDQHLPPEFGQLISLSNLILSDIKNLEDLPDEIKYLIKLQSLTLEKIPNFNKIPDESIGELTQLNTLNLIDLPNLSNMPSTMINLQLLQQLEITNTNMTNIQIDILGSLKSLKITFNSILQTIQIQNLPLLQSLAILSNKNLTFLDIENLPFTTTISITNSAQLQSISFINIPSIKSLDLSGCQLTIFPQSILTLKSLETLIMTSNQLSAIPLTLSTDLPNLRVLNLANNKLQGTIFQPPLVYIRELYLSNNSLTSMDGIGKHISLQRLELDRNQISSIPLEIMKLSSTLRQITMDYNLLNHIPYSMTNMVSLAAFSVRWNKIDSQERQYLLKLFNQSPVQPQF</sequence>
<dbReference type="Proteomes" id="UP000663874">
    <property type="component" value="Unassembled WGS sequence"/>
</dbReference>
<evidence type="ECO:0000256" key="1">
    <source>
        <dbReference type="ARBA" id="ARBA00022614"/>
    </source>
</evidence>
<organism evidence="3 4">
    <name type="scientific">Rotaria sordida</name>
    <dbReference type="NCBI Taxonomy" id="392033"/>
    <lineage>
        <taxon>Eukaryota</taxon>
        <taxon>Metazoa</taxon>
        <taxon>Spiralia</taxon>
        <taxon>Gnathifera</taxon>
        <taxon>Rotifera</taxon>
        <taxon>Eurotatoria</taxon>
        <taxon>Bdelloidea</taxon>
        <taxon>Philodinida</taxon>
        <taxon>Philodinidae</taxon>
        <taxon>Rotaria</taxon>
    </lineage>
</organism>
<comment type="caution">
    <text evidence="3">The sequence shown here is derived from an EMBL/GenBank/DDBJ whole genome shotgun (WGS) entry which is preliminary data.</text>
</comment>
<gene>
    <name evidence="3" type="ORF">FNK824_LOCUS18357</name>
</gene>
<dbReference type="PANTHER" id="PTHR45752">
    <property type="entry name" value="LEUCINE-RICH REPEAT-CONTAINING"/>
    <property type="match status" value="1"/>
</dbReference>
<dbReference type="InterPro" id="IPR001611">
    <property type="entry name" value="Leu-rich_rpt"/>
</dbReference>
<evidence type="ECO:0000256" key="2">
    <source>
        <dbReference type="ARBA" id="ARBA00022737"/>
    </source>
</evidence>
<accession>A0A819EXA0</accession>
<evidence type="ECO:0000313" key="3">
    <source>
        <dbReference type="EMBL" id="CAF3858907.1"/>
    </source>
</evidence>
<reference evidence="3" key="1">
    <citation type="submission" date="2021-02" db="EMBL/GenBank/DDBJ databases">
        <authorList>
            <person name="Nowell W R."/>
        </authorList>
    </citation>
    <scope>NUCLEOTIDE SEQUENCE</scope>
</reference>
<dbReference type="InterPro" id="IPR050715">
    <property type="entry name" value="LRR-SigEffector_domain"/>
</dbReference>
<keyword evidence="1" id="KW-0433">Leucine-rich repeat</keyword>
<dbReference type="PROSITE" id="PS51450">
    <property type="entry name" value="LRR"/>
    <property type="match status" value="1"/>
</dbReference>
<dbReference type="PANTHER" id="PTHR45752:SF196">
    <property type="entry name" value="GH17740P"/>
    <property type="match status" value="1"/>
</dbReference>
<dbReference type="InterPro" id="IPR003591">
    <property type="entry name" value="Leu-rich_rpt_typical-subtyp"/>
</dbReference>
<dbReference type="SUPFAM" id="SSF52058">
    <property type="entry name" value="L domain-like"/>
    <property type="match status" value="1"/>
</dbReference>
<dbReference type="InterPro" id="IPR025875">
    <property type="entry name" value="Leu-rich_rpt_4"/>
</dbReference>